<organism evidence="1 2">
    <name type="scientific">Apodospora peruviana</name>
    <dbReference type="NCBI Taxonomy" id="516989"/>
    <lineage>
        <taxon>Eukaryota</taxon>
        <taxon>Fungi</taxon>
        <taxon>Dikarya</taxon>
        <taxon>Ascomycota</taxon>
        <taxon>Pezizomycotina</taxon>
        <taxon>Sordariomycetes</taxon>
        <taxon>Sordariomycetidae</taxon>
        <taxon>Sordariales</taxon>
        <taxon>Lasiosphaeriaceae</taxon>
        <taxon>Apodospora</taxon>
    </lineage>
</organism>
<accession>A0AAE0ISJ2</accession>
<keyword evidence="2" id="KW-1185">Reference proteome</keyword>
<proteinExistence type="predicted"/>
<evidence type="ECO:0000313" key="2">
    <source>
        <dbReference type="Proteomes" id="UP001283341"/>
    </source>
</evidence>
<name>A0AAE0ISJ2_9PEZI</name>
<dbReference type="EMBL" id="JAUEDM010000001">
    <property type="protein sequence ID" value="KAK3330508.1"/>
    <property type="molecule type" value="Genomic_DNA"/>
</dbReference>
<comment type="caution">
    <text evidence="1">The sequence shown here is derived from an EMBL/GenBank/DDBJ whole genome shotgun (WGS) entry which is preliminary data.</text>
</comment>
<reference evidence="1" key="2">
    <citation type="submission" date="2023-06" db="EMBL/GenBank/DDBJ databases">
        <authorList>
            <consortium name="Lawrence Berkeley National Laboratory"/>
            <person name="Haridas S."/>
            <person name="Hensen N."/>
            <person name="Bonometti L."/>
            <person name="Westerberg I."/>
            <person name="Brannstrom I.O."/>
            <person name="Guillou S."/>
            <person name="Cros-Aarteil S."/>
            <person name="Calhoun S."/>
            <person name="Kuo A."/>
            <person name="Mondo S."/>
            <person name="Pangilinan J."/>
            <person name="Riley R."/>
            <person name="Labutti K."/>
            <person name="Andreopoulos B."/>
            <person name="Lipzen A."/>
            <person name="Chen C."/>
            <person name="Yanf M."/>
            <person name="Daum C."/>
            <person name="Ng V."/>
            <person name="Clum A."/>
            <person name="Steindorff A."/>
            <person name="Ohm R."/>
            <person name="Martin F."/>
            <person name="Silar P."/>
            <person name="Natvig D."/>
            <person name="Lalanne C."/>
            <person name="Gautier V."/>
            <person name="Ament-Velasquez S.L."/>
            <person name="Kruys A."/>
            <person name="Hutchinson M.I."/>
            <person name="Powell A.J."/>
            <person name="Barry K."/>
            <person name="Miller A.N."/>
            <person name="Grigoriev I.V."/>
            <person name="Debuchy R."/>
            <person name="Gladieux P."/>
            <person name="Thoren M.H."/>
            <person name="Johannesson H."/>
        </authorList>
    </citation>
    <scope>NUCLEOTIDE SEQUENCE</scope>
    <source>
        <strain evidence="1">CBS 118394</strain>
    </source>
</reference>
<gene>
    <name evidence="1" type="ORF">B0H66DRAFT_65074</name>
</gene>
<dbReference type="AlphaFoldDB" id="A0AAE0ISJ2"/>
<dbReference type="Proteomes" id="UP001283341">
    <property type="component" value="Unassembled WGS sequence"/>
</dbReference>
<sequence length="230" mass="24892">MEMDDVCLCQCVRRTCEPKRGQAWADLPGGLCSCCCCGWSWSCISVRTDADVSPEGVHALSTPFSLHIFCAKTLQRGAGPTSAGNWNKGFRQRFDPFPFPSRHQTYLPRLSSHVNDTQAVTVRFHNLELAPLLVTCPLSPPLRALGHTEGNQFCRVTVGSANAVKTGLCLLAGSQGESGCGLTGQLLPQTTAQSLSAILISFSNLPVSDTRLNNDRWMTDRLQAARPCGP</sequence>
<protein>
    <submittedName>
        <fullName evidence="1">Uncharacterized protein</fullName>
    </submittedName>
</protein>
<evidence type="ECO:0000313" key="1">
    <source>
        <dbReference type="EMBL" id="KAK3330508.1"/>
    </source>
</evidence>
<reference evidence="1" key="1">
    <citation type="journal article" date="2023" name="Mol. Phylogenet. Evol.">
        <title>Genome-scale phylogeny and comparative genomics of the fungal order Sordariales.</title>
        <authorList>
            <person name="Hensen N."/>
            <person name="Bonometti L."/>
            <person name="Westerberg I."/>
            <person name="Brannstrom I.O."/>
            <person name="Guillou S."/>
            <person name="Cros-Aarteil S."/>
            <person name="Calhoun S."/>
            <person name="Haridas S."/>
            <person name="Kuo A."/>
            <person name="Mondo S."/>
            <person name="Pangilinan J."/>
            <person name="Riley R."/>
            <person name="LaButti K."/>
            <person name="Andreopoulos B."/>
            <person name="Lipzen A."/>
            <person name="Chen C."/>
            <person name="Yan M."/>
            <person name="Daum C."/>
            <person name="Ng V."/>
            <person name="Clum A."/>
            <person name="Steindorff A."/>
            <person name="Ohm R.A."/>
            <person name="Martin F."/>
            <person name="Silar P."/>
            <person name="Natvig D.O."/>
            <person name="Lalanne C."/>
            <person name="Gautier V."/>
            <person name="Ament-Velasquez S.L."/>
            <person name="Kruys A."/>
            <person name="Hutchinson M.I."/>
            <person name="Powell A.J."/>
            <person name="Barry K."/>
            <person name="Miller A.N."/>
            <person name="Grigoriev I.V."/>
            <person name="Debuchy R."/>
            <person name="Gladieux P."/>
            <person name="Hiltunen Thoren M."/>
            <person name="Johannesson H."/>
        </authorList>
    </citation>
    <scope>NUCLEOTIDE SEQUENCE</scope>
    <source>
        <strain evidence="1">CBS 118394</strain>
    </source>
</reference>